<dbReference type="InterPro" id="IPR011990">
    <property type="entry name" value="TPR-like_helical_dom_sf"/>
</dbReference>
<dbReference type="EMBL" id="CP063196">
    <property type="protein sequence ID" value="UOE20756.1"/>
    <property type="molecule type" value="Genomic_DNA"/>
</dbReference>
<organism evidence="1 2">
    <name type="scientific">Thermobifida halotolerans</name>
    <dbReference type="NCBI Taxonomy" id="483545"/>
    <lineage>
        <taxon>Bacteria</taxon>
        <taxon>Bacillati</taxon>
        <taxon>Actinomycetota</taxon>
        <taxon>Actinomycetes</taxon>
        <taxon>Streptosporangiales</taxon>
        <taxon>Nocardiopsidaceae</taxon>
        <taxon>Thermobifida</taxon>
    </lineage>
</organism>
<dbReference type="KEGG" id="thao:NI17_006035"/>
<dbReference type="RefSeq" id="WP_068692472.1">
    <property type="nucleotide sequence ID" value="NZ_CP063196.1"/>
</dbReference>
<accession>A0A399G9G5</accession>
<proteinExistence type="predicted"/>
<name>A0A399G9G5_9ACTN</name>
<dbReference type="Proteomes" id="UP000265719">
    <property type="component" value="Chromosome"/>
</dbReference>
<dbReference type="SUPFAM" id="SSF48452">
    <property type="entry name" value="TPR-like"/>
    <property type="match status" value="1"/>
</dbReference>
<dbReference type="Gene3D" id="1.25.40.10">
    <property type="entry name" value="Tetratricopeptide repeat domain"/>
    <property type="match status" value="1"/>
</dbReference>
<sequence length="153" mass="17171">MDETELRDALEAVRATDVPASDPRRTWEKHLKAAWLLIALRRYDDAVTEAEQAQSAYQRAHLPGRTTAVLWSACAAGAVAHLAAGRWAAAEDSAREALRDFGEDQTNYYLLELALQAQGRLEPNRIWKVSQDPARELAAFDARRFALSRLDRP</sequence>
<gene>
    <name evidence="1" type="ORF">NI17_006035</name>
</gene>
<keyword evidence="2" id="KW-1185">Reference proteome</keyword>
<evidence type="ECO:0000313" key="1">
    <source>
        <dbReference type="EMBL" id="UOE20756.1"/>
    </source>
</evidence>
<reference evidence="1" key="1">
    <citation type="submission" date="2020-10" db="EMBL/GenBank/DDBJ databases">
        <title>De novo genome project of the cellulose decomposer Thermobifida halotolerans type strain.</title>
        <authorList>
            <person name="Nagy I."/>
            <person name="Horvath B."/>
            <person name="Kukolya J."/>
            <person name="Nagy I."/>
            <person name="Orsini M."/>
        </authorList>
    </citation>
    <scope>NUCLEOTIDE SEQUENCE</scope>
    <source>
        <strain evidence="1">DSM 44931</strain>
    </source>
</reference>
<evidence type="ECO:0000313" key="2">
    <source>
        <dbReference type="Proteomes" id="UP000265719"/>
    </source>
</evidence>
<dbReference type="AlphaFoldDB" id="A0A399G9G5"/>
<protein>
    <submittedName>
        <fullName evidence="1">Uncharacterized protein</fullName>
    </submittedName>
</protein>
<dbReference type="OrthoDB" id="3476603at2"/>